<dbReference type="GO" id="GO:0009055">
    <property type="term" value="F:electron transfer activity"/>
    <property type="evidence" value="ECO:0007669"/>
    <property type="project" value="InterPro"/>
</dbReference>
<dbReference type="Gene3D" id="1.10.760.10">
    <property type="entry name" value="Cytochrome c-like domain"/>
    <property type="match status" value="1"/>
</dbReference>
<proteinExistence type="predicted"/>
<dbReference type="EMBL" id="SHAH01000016">
    <property type="protein sequence ID" value="RZO77372.1"/>
    <property type="molecule type" value="Genomic_DNA"/>
</dbReference>
<gene>
    <name evidence="1" type="ORF">EVA69_01955</name>
</gene>
<dbReference type="AlphaFoldDB" id="A0A520S4E4"/>
<dbReference type="Proteomes" id="UP000320404">
    <property type="component" value="Unassembled WGS sequence"/>
</dbReference>
<dbReference type="InterPro" id="IPR036909">
    <property type="entry name" value="Cyt_c-like_dom_sf"/>
</dbReference>
<dbReference type="GO" id="GO:0020037">
    <property type="term" value="F:heme binding"/>
    <property type="evidence" value="ECO:0007669"/>
    <property type="project" value="InterPro"/>
</dbReference>
<evidence type="ECO:0008006" key="3">
    <source>
        <dbReference type="Google" id="ProtNLM"/>
    </source>
</evidence>
<sequence>MSAWSNAQPQNPPAFSYLLHCSGCHIEDGSGDPPEVPDLRQNLDKLLTSDEGRGYMLRVPGVTDSPITMQEMADLMNWMISKFYPELEEFEPYSAAEVQAGRDNRLANPVKFRKEYFPQLSE</sequence>
<organism evidence="1 2">
    <name type="scientific">OM182 bacterium</name>
    <dbReference type="NCBI Taxonomy" id="2510334"/>
    <lineage>
        <taxon>Bacteria</taxon>
        <taxon>Pseudomonadati</taxon>
        <taxon>Pseudomonadota</taxon>
        <taxon>Gammaproteobacteria</taxon>
        <taxon>OMG group</taxon>
        <taxon>OM182 clade</taxon>
    </lineage>
</organism>
<accession>A0A520S4E4</accession>
<evidence type="ECO:0000313" key="2">
    <source>
        <dbReference type="Proteomes" id="UP000320404"/>
    </source>
</evidence>
<protein>
    <recommendedName>
        <fullName evidence="3">Cytochrome c</fullName>
    </recommendedName>
</protein>
<dbReference type="SUPFAM" id="SSF46626">
    <property type="entry name" value="Cytochrome c"/>
    <property type="match status" value="1"/>
</dbReference>
<evidence type="ECO:0000313" key="1">
    <source>
        <dbReference type="EMBL" id="RZO77372.1"/>
    </source>
</evidence>
<reference evidence="1 2" key="1">
    <citation type="submission" date="2019-02" db="EMBL/GenBank/DDBJ databases">
        <title>Prokaryotic population dynamics and viral predation in marine succession experiment using metagenomics: the confinement effect.</title>
        <authorList>
            <person name="Haro-Moreno J.M."/>
            <person name="Rodriguez-Valera F."/>
            <person name="Lopez-Perez M."/>
        </authorList>
    </citation>
    <scope>NUCLEOTIDE SEQUENCE [LARGE SCALE GENOMIC DNA]</scope>
    <source>
        <strain evidence="1">MED-G158</strain>
    </source>
</reference>
<comment type="caution">
    <text evidence="1">The sequence shown here is derived from an EMBL/GenBank/DDBJ whole genome shotgun (WGS) entry which is preliminary data.</text>
</comment>
<name>A0A520S4E4_9GAMM</name>